<dbReference type="Proteomes" id="UP000399805">
    <property type="component" value="Unassembled WGS sequence"/>
</dbReference>
<proteinExistence type="predicted"/>
<evidence type="ECO:0000256" key="1">
    <source>
        <dbReference type="SAM" id="Phobius"/>
    </source>
</evidence>
<accession>A0A6I8M3D8</accession>
<dbReference type="RefSeq" id="WP_155548228.1">
    <property type="nucleotide sequence ID" value="NZ_CABVGP010000003.1"/>
</dbReference>
<gene>
    <name evidence="2" type="ORF">AA23TX_08304</name>
</gene>
<evidence type="ECO:0000313" key="3">
    <source>
        <dbReference type="Proteomes" id="UP000399805"/>
    </source>
</evidence>
<keyword evidence="1" id="KW-0472">Membrane</keyword>
<evidence type="ECO:0000313" key="2">
    <source>
        <dbReference type="EMBL" id="VVJ23407.1"/>
    </source>
</evidence>
<keyword evidence="1" id="KW-1133">Transmembrane helix</keyword>
<dbReference type="AlphaFoldDB" id="A0A6I8M3D8"/>
<reference evidence="2 3" key="1">
    <citation type="submission" date="2019-09" db="EMBL/GenBank/DDBJ databases">
        <authorList>
            <person name="Leyn A S."/>
        </authorList>
    </citation>
    <scope>NUCLEOTIDE SEQUENCE [LARGE SCALE GENOMIC DNA]</scope>
    <source>
        <strain evidence="2">AA231_1</strain>
    </source>
</reference>
<sequence>MTDLERKLAEALRGQAEEVTPNLDAAWAEQMRRQRKPLRRRLTVLIAPLAAVLVVLTSVLLATQLNNDPAPAQPADRIEALSLAKFVPIIPMKSLQVENGPVALTDFVGQSDTWTAYAFSAFQPGVPGGFFCVAAVPVGQPLTVNTPLYGTKTPQCVSTDNLPSHGVRAGYVGEFGGPLPPGKAVYFMDPTVRALQLFAPNGDMTEAHSTGKRISESMVFVADVVPGAEPVRCRVIWGPLSSPLTNPASR</sequence>
<protein>
    <submittedName>
        <fullName evidence="2">Uncharacterized protein</fullName>
    </submittedName>
</protein>
<name>A0A6I8M3D8_9PSEU</name>
<dbReference type="EMBL" id="CABVGP010000003">
    <property type="protein sequence ID" value="VVJ23407.1"/>
    <property type="molecule type" value="Genomic_DNA"/>
</dbReference>
<organism evidence="2 3">
    <name type="scientific">Amycolatopsis camponoti</name>
    <dbReference type="NCBI Taxonomy" id="2606593"/>
    <lineage>
        <taxon>Bacteria</taxon>
        <taxon>Bacillati</taxon>
        <taxon>Actinomycetota</taxon>
        <taxon>Actinomycetes</taxon>
        <taxon>Pseudonocardiales</taxon>
        <taxon>Pseudonocardiaceae</taxon>
        <taxon>Amycolatopsis</taxon>
    </lineage>
</organism>
<keyword evidence="3" id="KW-1185">Reference proteome</keyword>
<keyword evidence="1" id="KW-0812">Transmembrane</keyword>
<feature type="transmembrane region" description="Helical" evidence="1">
    <location>
        <begin position="42"/>
        <end position="62"/>
    </location>
</feature>